<dbReference type="AlphaFoldDB" id="A0A2N1PKD3"/>
<protein>
    <submittedName>
        <fullName evidence="1">Uncharacterized protein</fullName>
    </submittedName>
</protein>
<accession>A0A2N1PKD3</accession>
<evidence type="ECO:0000313" key="2">
    <source>
        <dbReference type="Proteomes" id="UP000233256"/>
    </source>
</evidence>
<organism evidence="1 2">
    <name type="scientific">Candidatus Wallbacteria bacterium HGW-Wallbacteria-1</name>
    <dbReference type="NCBI Taxonomy" id="2013854"/>
    <lineage>
        <taxon>Bacteria</taxon>
        <taxon>Candidatus Walliibacteriota</taxon>
    </lineage>
</organism>
<sequence length="72" mass="7933">LKYYRDVKNSIDTAWDEGKAIGIQEGEAIGIQKTAVKLFSMGIAIADISLATGLTREEIEVLTKDMMQSARE</sequence>
<feature type="non-terminal residue" evidence="1">
    <location>
        <position position="1"/>
    </location>
</feature>
<dbReference type="Proteomes" id="UP000233256">
    <property type="component" value="Unassembled WGS sequence"/>
</dbReference>
<reference evidence="1 2" key="1">
    <citation type="journal article" date="2017" name="ISME J.">
        <title>Potential for microbial H2 and metal transformations associated with novel bacteria and archaea in deep terrestrial subsurface sediments.</title>
        <authorList>
            <person name="Hernsdorf A.W."/>
            <person name="Amano Y."/>
            <person name="Miyakawa K."/>
            <person name="Ise K."/>
            <person name="Suzuki Y."/>
            <person name="Anantharaman K."/>
            <person name="Probst A."/>
            <person name="Burstein D."/>
            <person name="Thomas B.C."/>
            <person name="Banfield J.F."/>
        </authorList>
    </citation>
    <scope>NUCLEOTIDE SEQUENCE [LARGE SCALE GENOMIC DNA]</scope>
    <source>
        <strain evidence="1">HGW-Wallbacteria-1</strain>
    </source>
</reference>
<proteinExistence type="predicted"/>
<evidence type="ECO:0000313" key="1">
    <source>
        <dbReference type="EMBL" id="PKK88742.1"/>
    </source>
</evidence>
<name>A0A2N1PKD3_9BACT</name>
<gene>
    <name evidence="1" type="ORF">CVV64_17640</name>
</gene>
<comment type="caution">
    <text evidence="1">The sequence shown here is derived from an EMBL/GenBank/DDBJ whole genome shotgun (WGS) entry which is preliminary data.</text>
</comment>
<dbReference type="EMBL" id="PGXC01000036">
    <property type="protein sequence ID" value="PKK88742.1"/>
    <property type="molecule type" value="Genomic_DNA"/>
</dbReference>